<dbReference type="InterPro" id="IPR009056">
    <property type="entry name" value="Cyt_c-like_dom"/>
</dbReference>
<keyword evidence="3 6" id="KW-0479">Metal-binding</keyword>
<dbReference type="InterPro" id="IPR036909">
    <property type="entry name" value="Cyt_c-like_dom_sf"/>
</dbReference>
<dbReference type="OrthoDB" id="9814708at2"/>
<protein>
    <submittedName>
        <fullName evidence="9">Cytochrome c5 family protein</fullName>
    </submittedName>
</protein>
<accession>A0A2S5TEE8</accession>
<evidence type="ECO:0000256" key="3">
    <source>
        <dbReference type="ARBA" id="ARBA00022723"/>
    </source>
</evidence>
<organism evidence="9 10">
    <name type="scientific">Solimonas fluminis</name>
    <dbReference type="NCBI Taxonomy" id="2086571"/>
    <lineage>
        <taxon>Bacteria</taxon>
        <taxon>Pseudomonadati</taxon>
        <taxon>Pseudomonadota</taxon>
        <taxon>Gammaproteobacteria</taxon>
        <taxon>Nevskiales</taxon>
        <taxon>Nevskiaceae</taxon>
        <taxon>Solimonas</taxon>
    </lineage>
</organism>
<dbReference type="EMBL" id="PSNW01000007">
    <property type="protein sequence ID" value="PPE73371.1"/>
    <property type="molecule type" value="Genomic_DNA"/>
</dbReference>
<evidence type="ECO:0000313" key="9">
    <source>
        <dbReference type="EMBL" id="PPE73371.1"/>
    </source>
</evidence>
<evidence type="ECO:0000256" key="4">
    <source>
        <dbReference type="ARBA" id="ARBA00022982"/>
    </source>
</evidence>
<dbReference type="SUPFAM" id="SSF46626">
    <property type="entry name" value="Cytochrome c"/>
    <property type="match status" value="1"/>
</dbReference>
<feature type="transmembrane region" description="Helical" evidence="7">
    <location>
        <begin position="17"/>
        <end position="35"/>
    </location>
</feature>
<evidence type="ECO:0000256" key="6">
    <source>
        <dbReference type="PROSITE-ProRule" id="PRU00433"/>
    </source>
</evidence>
<dbReference type="GO" id="GO:0020037">
    <property type="term" value="F:heme binding"/>
    <property type="evidence" value="ECO:0007669"/>
    <property type="project" value="InterPro"/>
</dbReference>
<dbReference type="PANTHER" id="PTHR40942:SF4">
    <property type="entry name" value="CYTOCHROME C5"/>
    <property type="match status" value="1"/>
</dbReference>
<evidence type="ECO:0000256" key="2">
    <source>
        <dbReference type="ARBA" id="ARBA00022617"/>
    </source>
</evidence>
<dbReference type="Pfam" id="PF13442">
    <property type="entry name" value="Cytochrome_CBB3"/>
    <property type="match status" value="1"/>
</dbReference>
<dbReference type="PROSITE" id="PS51007">
    <property type="entry name" value="CYTC"/>
    <property type="match status" value="1"/>
</dbReference>
<dbReference type="Proteomes" id="UP000238220">
    <property type="component" value="Unassembled WGS sequence"/>
</dbReference>
<keyword evidence="4" id="KW-0249">Electron transport</keyword>
<keyword evidence="5 6" id="KW-0408">Iron</keyword>
<dbReference type="AlphaFoldDB" id="A0A2S5TEE8"/>
<keyword evidence="1" id="KW-0813">Transport</keyword>
<dbReference type="PANTHER" id="PTHR40942">
    <property type="match status" value="1"/>
</dbReference>
<comment type="caution">
    <text evidence="9">The sequence shown here is derived from an EMBL/GenBank/DDBJ whole genome shotgun (WGS) entry which is preliminary data.</text>
</comment>
<evidence type="ECO:0000256" key="5">
    <source>
        <dbReference type="ARBA" id="ARBA00023004"/>
    </source>
</evidence>
<dbReference type="GO" id="GO:0005506">
    <property type="term" value="F:iron ion binding"/>
    <property type="evidence" value="ECO:0007669"/>
    <property type="project" value="InterPro"/>
</dbReference>
<keyword evidence="7" id="KW-0472">Membrane</keyword>
<gene>
    <name evidence="9" type="ORF">C3942_13965</name>
</gene>
<evidence type="ECO:0000256" key="1">
    <source>
        <dbReference type="ARBA" id="ARBA00022448"/>
    </source>
</evidence>
<reference evidence="9 10" key="1">
    <citation type="submission" date="2018-02" db="EMBL/GenBank/DDBJ databases">
        <title>Genome sequencing of Solimonas sp. HR-BB.</title>
        <authorList>
            <person name="Lee Y."/>
            <person name="Jeon C.O."/>
        </authorList>
    </citation>
    <scope>NUCLEOTIDE SEQUENCE [LARGE SCALE GENOMIC DNA]</scope>
    <source>
        <strain evidence="9 10">HR-BB</strain>
    </source>
</reference>
<dbReference type="Gene3D" id="1.10.760.10">
    <property type="entry name" value="Cytochrome c-like domain"/>
    <property type="match status" value="1"/>
</dbReference>
<evidence type="ECO:0000256" key="7">
    <source>
        <dbReference type="SAM" id="Phobius"/>
    </source>
</evidence>
<keyword evidence="7" id="KW-0812">Transmembrane</keyword>
<proteinExistence type="predicted"/>
<dbReference type="PRINTS" id="PR00607">
    <property type="entry name" value="CYTCHROMECIE"/>
</dbReference>
<feature type="domain" description="Cytochrome c" evidence="8">
    <location>
        <begin position="78"/>
        <end position="158"/>
    </location>
</feature>
<dbReference type="RefSeq" id="WP_104230967.1">
    <property type="nucleotide sequence ID" value="NZ_PSNW01000007.1"/>
</dbReference>
<keyword evidence="7" id="KW-1133">Transmembrane helix</keyword>
<name>A0A2S5TEE8_9GAMM</name>
<evidence type="ECO:0000313" key="10">
    <source>
        <dbReference type="Proteomes" id="UP000238220"/>
    </source>
</evidence>
<keyword evidence="2 6" id="KW-0349">Heme</keyword>
<sequence>MEHKNHDQVFFVNFGKVMGGLFLIFFICIGAAALIDDGEGHGDATGLDRLNARIAPVGTVVTDPSVLLQLQQANKVQRAAYTGEEVVTKICAGCHETGVQGAPHDKGAWSARKATEGGLDGLVAKAISGKGMMPPRGGDPDLSDDEVKAAVETLLKKAGV</sequence>
<keyword evidence="10" id="KW-1185">Reference proteome</keyword>
<dbReference type="GO" id="GO:0009055">
    <property type="term" value="F:electron transfer activity"/>
    <property type="evidence" value="ECO:0007669"/>
    <property type="project" value="InterPro"/>
</dbReference>
<evidence type="ECO:0000259" key="8">
    <source>
        <dbReference type="PROSITE" id="PS51007"/>
    </source>
</evidence>
<dbReference type="InterPro" id="IPR002323">
    <property type="entry name" value="Cyt_CIE"/>
</dbReference>